<organism evidence="2 3">
    <name type="scientific">Clupea harengus</name>
    <name type="common">Atlantic herring</name>
    <dbReference type="NCBI Taxonomy" id="7950"/>
    <lineage>
        <taxon>Eukaryota</taxon>
        <taxon>Metazoa</taxon>
        <taxon>Chordata</taxon>
        <taxon>Craniata</taxon>
        <taxon>Vertebrata</taxon>
        <taxon>Euteleostomi</taxon>
        <taxon>Actinopterygii</taxon>
        <taxon>Neopterygii</taxon>
        <taxon>Teleostei</taxon>
        <taxon>Clupei</taxon>
        <taxon>Clupeiformes</taxon>
        <taxon>Clupeoidei</taxon>
        <taxon>Clupeidae</taxon>
        <taxon>Clupea</taxon>
    </lineage>
</organism>
<feature type="compositionally biased region" description="Acidic residues" evidence="1">
    <location>
        <begin position="295"/>
        <end position="304"/>
    </location>
</feature>
<accession>A0A6P8F7D2</accession>
<dbReference type="Proteomes" id="UP000515152">
    <property type="component" value="Chromosome 25"/>
</dbReference>
<feature type="compositionally biased region" description="Polar residues" evidence="1">
    <location>
        <begin position="1059"/>
        <end position="1078"/>
    </location>
</feature>
<feature type="compositionally biased region" description="Basic and acidic residues" evidence="1">
    <location>
        <begin position="545"/>
        <end position="556"/>
    </location>
</feature>
<feature type="compositionally biased region" description="Basic and acidic residues" evidence="1">
    <location>
        <begin position="15"/>
        <end position="33"/>
    </location>
</feature>
<feature type="compositionally biased region" description="Acidic residues" evidence="1">
    <location>
        <begin position="504"/>
        <end position="515"/>
    </location>
</feature>
<feature type="compositionally biased region" description="Polar residues" evidence="1">
    <location>
        <begin position="283"/>
        <end position="293"/>
    </location>
</feature>
<feature type="region of interest" description="Disordered" evidence="1">
    <location>
        <begin position="191"/>
        <end position="313"/>
    </location>
</feature>
<feature type="compositionally biased region" description="Acidic residues" evidence="1">
    <location>
        <begin position="203"/>
        <end position="228"/>
    </location>
</feature>
<feature type="region of interest" description="Disordered" evidence="1">
    <location>
        <begin position="15"/>
        <end position="45"/>
    </location>
</feature>
<evidence type="ECO:0000313" key="3">
    <source>
        <dbReference type="RefSeq" id="XP_031419067.1"/>
    </source>
</evidence>
<proteinExistence type="predicted"/>
<dbReference type="Gene3D" id="1.10.287.2610">
    <property type="match status" value="1"/>
</dbReference>
<reference evidence="3" key="1">
    <citation type="submission" date="2025-08" db="UniProtKB">
        <authorList>
            <consortium name="RefSeq"/>
        </authorList>
    </citation>
    <scope>IDENTIFICATION</scope>
</reference>
<dbReference type="RefSeq" id="XP_031419067.1">
    <property type="nucleotide sequence ID" value="XM_031563207.2"/>
</dbReference>
<feature type="region of interest" description="Disordered" evidence="1">
    <location>
        <begin position="1039"/>
        <end position="1091"/>
    </location>
</feature>
<evidence type="ECO:0000313" key="2">
    <source>
        <dbReference type="Proteomes" id="UP000515152"/>
    </source>
</evidence>
<feature type="compositionally biased region" description="Polar residues" evidence="1">
    <location>
        <begin position="260"/>
        <end position="272"/>
    </location>
</feature>
<keyword evidence="2" id="KW-1185">Reference proteome</keyword>
<feature type="compositionally biased region" description="Polar residues" evidence="1">
    <location>
        <begin position="473"/>
        <end position="486"/>
    </location>
</feature>
<gene>
    <name evidence="3" type="primary">si:ch73-140j24.4</name>
</gene>
<feature type="region of interest" description="Disordered" evidence="1">
    <location>
        <begin position="458"/>
        <end position="561"/>
    </location>
</feature>
<dbReference type="GeneID" id="116219616"/>
<dbReference type="KEGG" id="char:116219616"/>
<protein>
    <submittedName>
        <fullName evidence="3">Uncharacterized protein si:ch73-140j24.4 isoform X1</fullName>
    </submittedName>
</protein>
<feature type="compositionally biased region" description="Basic and acidic residues" evidence="1">
    <location>
        <begin position="245"/>
        <end position="255"/>
    </location>
</feature>
<name>A0A6P8F7D2_CLUHA</name>
<dbReference type="AlphaFoldDB" id="A0A6P8F7D2"/>
<sequence length="1186" mass="132609">MMRFILDCLRPTRQRAGERDISLEKVAQEKDETSNQQNDEIQELQEEMTREEVGLKEEQVQCHEAHEALEKLAEQRAELKIQIESIQQRRKEERQLLLSLQEEQEELEHSVHEYEEEFSRAQEELHRLQEDITQAERKVEGARVCISPLQNSISQSYAEISRVGVSLAQQRLGELIAELIAVEGPVTIGVSHQQGEESHTEDCTEGEQEEEEEEEEQEEEGEQEELSEQDLQLYIADDEEPCGESNREEEPDRPNPADNLKSSGSSSFTEITLTEVKEEEGSSPRSITPQQIDSPDLEEEEEEVLTVQSLMTQTSSHTTIGPFDFYHPDPFTDNDLFRDDLFPKVEVADSTEGFFSDPFKGTDPFASDYLFGHFEEEQNLPIDHLTDREHEPKPEPELCVPECTTNMDREYSDAGYNTSNGMELHAEEEFDSIALNPSSDGLETRGECDGFEISVPACSESSHTNYPPGDLADQNSYFTRPESNYAENPGPLELRDPNPLSVDLSDEGWESEGLESNDSCPLNVDGDDVGQRKPMECALSSPRASEVDRCDPEGSERSGSPLTDVVKCSLAESKRQVRRHFSCEANMALSIETPDATPGCPEPFCPVGNDRNGWQFEDSEVCDENHFSVESSQRMRGSVVAPKFSDQEMISRNLNNSRNCDGCVFELCHHYPTDTDTVDMLRTSREGTEFRDCVSINSQENKTGNCNSEDYELVEHDPFCPINDDKYDTDGARIYNHNHYSPDHTSSGKQENTETQYRYPDPFSPEQNDDVHFNFSGSEDMEHNILVPVSMSITSCDAGSFDLKTGDPFSPDPVHPISINANGQQVTNLDPCHLDPNNIFSCDSTGSKHADCELFSSEPNDRPSCASNGCELMDPEAPSYQYSVDCPKSAQNNCHIPDFNNITDCGNFNSESGDIVSHNLEPKDKLIINPEPSEFRCLNSLSPEPNSDSDVCHLRGYDSGCYDTSKTVRCDLRPPELMQFDPFSPEPSDAEMCDVGSEGNHCSQSAFFETASNGPSQFSSWGLEPSMFSSELVERCEYTPTGTSSDDSVKGHPFDSESSETAGWSLSESETSRPTDQNPEYAREKTSTCSDFSEQDGCCSELNKVARSSRHSSVPDSIAEMLFGPELSAARFYPWDFENSNTIVCDNHSPEDSPDTLRCEFGLVSGYDINSSVAVNSGASEVPNLR</sequence>
<evidence type="ECO:0000256" key="1">
    <source>
        <dbReference type="SAM" id="MobiDB-lite"/>
    </source>
</evidence>
<dbReference type="OrthoDB" id="8737069at2759"/>